<accession>A0ABU1FVZ3</accession>
<dbReference type="SUPFAM" id="SSF48008">
    <property type="entry name" value="GntR ligand-binding domain-like"/>
    <property type="match status" value="1"/>
</dbReference>
<evidence type="ECO:0000256" key="1">
    <source>
        <dbReference type="ARBA" id="ARBA00023015"/>
    </source>
</evidence>
<keyword evidence="1" id="KW-0805">Transcription regulation</keyword>
<sequence>MGAGFYDVLGREITNGVLRPGSVLTLEDIQARFGISRTTARDGVKVLESLGLLTSRRRVGLVVSPRPAWNVYAPTVIGWRLTSSHARQAYIELTQLRIAVEPEAAELAALRRSGAQADEALRLAAQMRSLGEAGRLEEFMVADVAFHRVVLEASGNSMFAALADVVAEVLTGRTQHGLMPETPMPEALDAHDAVAEAVAHQQPDRARAHMQFLVDEVRAALEESPA</sequence>
<dbReference type="SMART" id="SM00345">
    <property type="entry name" value="HTH_GNTR"/>
    <property type="match status" value="1"/>
</dbReference>
<keyword evidence="2" id="KW-0238">DNA-binding</keyword>
<name>A0ABU1FVZ3_9MICC</name>
<dbReference type="Proteomes" id="UP001260872">
    <property type="component" value="Unassembled WGS sequence"/>
</dbReference>
<dbReference type="SMART" id="SM00895">
    <property type="entry name" value="FCD"/>
    <property type="match status" value="1"/>
</dbReference>
<dbReference type="InterPro" id="IPR011711">
    <property type="entry name" value="GntR_C"/>
</dbReference>
<gene>
    <name evidence="5" type="ORF">RH857_12035</name>
</gene>
<dbReference type="PROSITE" id="PS50949">
    <property type="entry name" value="HTH_GNTR"/>
    <property type="match status" value="1"/>
</dbReference>
<reference evidence="6" key="1">
    <citation type="submission" date="2023-07" db="EMBL/GenBank/DDBJ databases">
        <title>Description of three actinobacteria isolated from air of manufacturing shop in a pharmaceutical factory.</title>
        <authorList>
            <person name="Zhang D.-F."/>
        </authorList>
    </citation>
    <scope>NUCLEOTIDE SEQUENCE [LARGE SCALE GENOMIC DNA]</scope>
    <source>
        <strain evidence="6">CCTCC AB 207010</strain>
    </source>
</reference>
<feature type="domain" description="HTH gntR-type" evidence="4">
    <location>
        <begin position="1"/>
        <end position="66"/>
    </location>
</feature>
<dbReference type="InterPro" id="IPR036390">
    <property type="entry name" value="WH_DNA-bd_sf"/>
</dbReference>
<comment type="caution">
    <text evidence="5">The sequence shown here is derived from an EMBL/GenBank/DDBJ whole genome shotgun (WGS) entry which is preliminary data.</text>
</comment>
<dbReference type="Gene3D" id="1.10.10.10">
    <property type="entry name" value="Winged helix-like DNA-binding domain superfamily/Winged helix DNA-binding domain"/>
    <property type="match status" value="1"/>
</dbReference>
<dbReference type="EMBL" id="JAVKGT010000039">
    <property type="protein sequence ID" value="MDR5712850.1"/>
    <property type="molecule type" value="Genomic_DNA"/>
</dbReference>
<keyword evidence="6" id="KW-1185">Reference proteome</keyword>
<keyword evidence="3" id="KW-0804">Transcription</keyword>
<dbReference type="Pfam" id="PF00392">
    <property type="entry name" value="GntR"/>
    <property type="match status" value="1"/>
</dbReference>
<dbReference type="InterPro" id="IPR036388">
    <property type="entry name" value="WH-like_DNA-bd_sf"/>
</dbReference>
<organism evidence="5 6">
    <name type="scientific">Nesterenkonia flava</name>
    <dbReference type="NCBI Taxonomy" id="469799"/>
    <lineage>
        <taxon>Bacteria</taxon>
        <taxon>Bacillati</taxon>
        <taxon>Actinomycetota</taxon>
        <taxon>Actinomycetes</taxon>
        <taxon>Micrococcales</taxon>
        <taxon>Micrococcaceae</taxon>
        <taxon>Nesterenkonia</taxon>
    </lineage>
</organism>
<dbReference type="InterPro" id="IPR008920">
    <property type="entry name" value="TF_FadR/GntR_C"/>
</dbReference>
<dbReference type="InterPro" id="IPR000524">
    <property type="entry name" value="Tscrpt_reg_HTH_GntR"/>
</dbReference>
<evidence type="ECO:0000256" key="3">
    <source>
        <dbReference type="ARBA" id="ARBA00023163"/>
    </source>
</evidence>
<protein>
    <submittedName>
        <fullName evidence="5">FCD domain-containing protein</fullName>
    </submittedName>
</protein>
<proteinExistence type="predicted"/>
<dbReference type="SUPFAM" id="SSF46785">
    <property type="entry name" value="Winged helix' DNA-binding domain"/>
    <property type="match status" value="1"/>
</dbReference>
<dbReference type="RefSeq" id="WP_310538218.1">
    <property type="nucleotide sequence ID" value="NZ_BAAAOC010000074.1"/>
</dbReference>
<evidence type="ECO:0000256" key="2">
    <source>
        <dbReference type="ARBA" id="ARBA00023125"/>
    </source>
</evidence>
<dbReference type="PANTHER" id="PTHR43537">
    <property type="entry name" value="TRANSCRIPTIONAL REGULATOR, GNTR FAMILY"/>
    <property type="match status" value="1"/>
</dbReference>
<evidence type="ECO:0000259" key="4">
    <source>
        <dbReference type="PROSITE" id="PS50949"/>
    </source>
</evidence>
<dbReference type="PANTHER" id="PTHR43537:SF44">
    <property type="entry name" value="GNTR FAMILY REGULATORY PROTEIN"/>
    <property type="match status" value="1"/>
</dbReference>
<evidence type="ECO:0000313" key="6">
    <source>
        <dbReference type="Proteomes" id="UP001260872"/>
    </source>
</evidence>
<dbReference type="Gene3D" id="1.20.120.530">
    <property type="entry name" value="GntR ligand-binding domain-like"/>
    <property type="match status" value="1"/>
</dbReference>
<dbReference type="Pfam" id="PF07729">
    <property type="entry name" value="FCD"/>
    <property type="match status" value="1"/>
</dbReference>
<evidence type="ECO:0000313" key="5">
    <source>
        <dbReference type="EMBL" id="MDR5712850.1"/>
    </source>
</evidence>